<feature type="compositionally biased region" description="Basic and acidic residues" evidence="1">
    <location>
        <begin position="31"/>
        <end position="46"/>
    </location>
</feature>
<dbReference type="InterPro" id="IPR041320">
    <property type="entry name" value="CxC1"/>
</dbReference>
<keyword evidence="4" id="KW-1185">Reference proteome</keyword>
<feature type="domain" description="CxC1-like cysteine cluster associated with KDZ transposases" evidence="2">
    <location>
        <begin position="111"/>
        <end position="197"/>
    </location>
</feature>
<proteinExistence type="predicted"/>
<dbReference type="Pfam" id="PF18802">
    <property type="entry name" value="CxC1"/>
    <property type="match status" value="1"/>
</dbReference>
<dbReference type="EMBL" id="ML119785">
    <property type="protein sequence ID" value="RPA74618.1"/>
    <property type="molecule type" value="Genomic_DNA"/>
</dbReference>
<dbReference type="InterPro" id="IPR040521">
    <property type="entry name" value="KDZ"/>
</dbReference>
<feature type="region of interest" description="Disordered" evidence="1">
    <location>
        <begin position="23"/>
        <end position="85"/>
    </location>
</feature>
<sequence length="989" mass="113871">MGRTVRPILRKFGNARTGKVHRSSNFGFTYDHGRDKGTDRNEKQVDGETDTGGLRQFNFQDGYDPTLEPYDPLQPSPVRRRDRTQEYKERLFRDTREMAELLPVFAFAYAFDKRVCHCTAAQHHKVSIYCIGWKESGERMLTVCSCNAKLTHLMLQGYFPTEPTGVKTAFALDLLEFFRDSFHTSRASKDGFANALRMTNRRVLQKEVRDYCEHFRKCVYFFFRTVHMAGTMRADAIRKFGFGSEKAITFGSLAERCPACFYRVGCKGASNPWIVCIDGNFQHWRLLYASKYSIPPYLSQLFVDVPPVQRATIQATAVNTPATELCAHNFKAAGSKPMTMKKCDETGLMSVVCRHDCAVTMMNMYAGERFEWVLFALEHFLQMVELESGLRNECILLYDVACRLTPFVRTHKPDLAERLTVVVNKFHCYAHELKCQKLFGPTLRKGVGESDGEGTERVWGDINDLVASGRQSSAPNKQLQIEDRILFRAQQKRYGLAEILFNRYLRAHANLETERKRLALILDTTIYIECKDISGCSPDDEDLSDANEQPGLEGFKSIMREVLVTEEVLFSEFESQKVYFSNSKSRKVKANGKIYEALLLEKQLEEGSPDAEDPIEHARKVTVQGEVITKLLQQNKQSRADWKEGEALWVEAARDHHPERQAYYLIASERAYNAKRAKIPHDKFKKHMLVLRKRTDTHLEKIFQTRAQWKPTSRLWKKYDNEASVCLLEGLYAEILKQSAARSMELRNLKARGRGNKAAKRILAVIMRRFPSIEEKIREFNRIVLKLPVRSRPAVLTKAAFVPTANLDILPEEDGSEALWHLEIIRSDLFQPNNTVPDALWPHSAKIRYGIDSLHRRDRAMEEIEMEEVQGLHCIVKMSKKFMETFQDELFEVPMISELLQYARLQTDQRNEAVENDGMVQQGQEHPGRSDILEDEEETGGPKIEDQDDELPFGARDEQVNADALSLLEKYDDDDVYAFSDEEDDDYFF</sequence>
<organism evidence="3 4">
    <name type="scientific">Ascobolus immersus RN42</name>
    <dbReference type="NCBI Taxonomy" id="1160509"/>
    <lineage>
        <taxon>Eukaryota</taxon>
        <taxon>Fungi</taxon>
        <taxon>Dikarya</taxon>
        <taxon>Ascomycota</taxon>
        <taxon>Pezizomycotina</taxon>
        <taxon>Pezizomycetes</taxon>
        <taxon>Pezizales</taxon>
        <taxon>Ascobolaceae</taxon>
        <taxon>Ascobolus</taxon>
    </lineage>
</organism>
<evidence type="ECO:0000256" key="1">
    <source>
        <dbReference type="SAM" id="MobiDB-lite"/>
    </source>
</evidence>
<dbReference type="Proteomes" id="UP000275078">
    <property type="component" value="Unassembled WGS sequence"/>
</dbReference>
<dbReference type="OrthoDB" id="5510498at2759"/>
<dbReference type="AlphaFoldDB" id="A0A3N4HQ38"/>
<name>A0A3N4HQ38_ASCIM</name>
<evidence type="ECO:0000313" key="4">
    <source>
        <dbReference type="Proteomes" id="UP000275078"/>
    </source>
</evidence>
<evidence type="ECO:0000313" key="3">
    <source>
        <dbReference type="EMBL" id="RPA74618.1"/>
    </source>
</evidence>
<evidence type="ECO:0000259" key="2">
    <source>
        <dbReference type="Pfam" id="PF18802"/>
    </source>
</evidence>
<dbReference type="STRING" id="1160509.A0A3N4HQ38"/>
<feature type="region of interest" description="Disordered" evidence="1">
    <location>
        <begin position="917"/>
        <end position="958"/>
    </location>
</feature>
<protein>
    <recommendedName>
        <fullName evidence="2">CxC1-like cysteine cluster associated with KDZ transposases domain-containing protein</fullName>
    </recommendedName>
</protein>
<gene>
    <name evidence="3" type="ORF">BJ508DRAFT_332906</name>
</gene>
<dbReference type="PANTHER" id="PTHR33096">
    <property type="entry name" value="CXC2 DOMAIN-CONTAINING PROTEIN"/>
    <property type="match status" value="1"/>
</dbReference>
<dbReference type="PANTHER" id="PTHR33096:SF1">
    <property type="entry name" value="CXC1-LIKE CYSTEINE CLUSTER ASSOCIATED WITH KDZ TRANSPOSASES DOMAIN-CONTAINING PROTEIN"/>
    <property type="match status" value="1"/>
</dbReference>
<dbReference type="Pfam" id="PF18758">
    <property type="entry name" value="KDZ"/>
    <property type="match status" value="1"/>
</dbReference>
<reference evidence="3 4" key="1">
    <citation type="journal article" date="2018" name="Nat. Ecol. Evol.">
        <title>Pezizomycetes genomes reveal the molecular basis of ectomycorrhizal truffle lifestyle.</title>
        <authorList>
            <person name="Murat C."/>
            <person name="Payen T."/>
            <person name="Noel B."/>
            <person name="Kuo A."/>
            <person name="Morin E."/>
            <person name="Chen J."/>
            <person name="Kohler A."/>
            <person name="Krizsan K."/>
            <person name="Balestrini R."/>
            <person name="Da Silva C."/>
            <person name="Montanini B."/>
            <person name="Hainaut M."/>
            <person name="Levati E."/>
            <person name="Barry K.W."/>
            <person name="Belfiori B."/>
            <person name="Cichocki N."/>
            <person name="Clum A."/>
            <person name="Dockter R.B."/>
            <person name="Fauchery L."/>
            <person name="Guy J."/>
            <person name="Iotti M."/>
            <person name="Le Tacon F."/>
            <person name="Lindquist E.A."/>
            <person name="Lipzen A."/>
            <person name="Malagnac F."/>
            <person name="Mello A."/>
            <person name="Molinier V."/>
            <person name="Miyauchi S."/>
            <person name="Poulain J."/>
            <person name="Riccioni C."/>
            <person name="Rubini A."/>
            <person name="Sitrit Y."/>
            <person name="Splivallo R."/>
            <person name="Traeger S."/>
            <person name="Wang M."/>
            <person name="Zifcakova L."/>
            <person name="Wipf D."/>
            <person name="Zambonelli A."/>
            <person name="Paolocci F."/>
            <person name="Nowrousian M."/>
            <person name="Ottonello S."/>
            <person name="Baldrian P."/>
            <person name="Spatafora J.W."/>
            <person name="Henrissat B."/>
            <person name="Nagy L.G."/>
            <person name="Aury J.M."/>
            <person name="Wincker P."/>
            <person name="Grigoriev I.V."/>
            <person name="Bonfante P."/>
            <person name="Martin F.M."/>
        </authorList>
    </citation>
    <scope>NUCLEOTIDE SEQUENCE [LARGE SCALE GENOMIC DNA]</scope>
    <source>
        <strain evidence="3 4">RN42</strain>
    </source>
</reference>
<accession>A0A3N4HQ38</accession>